<dbReference type="EMBL" id="AZIL01000548">
    <property type="protein sequence ID" value="EWM26948.1"/>
    <property type="molecule type" value="Genomic_DNA"/>
</dbReference>
<dbReference type="PANTHER" id="PTHR22901">
    <property type="entry name" value="SIALATE O-ACETYLESTERASE"/>
    <property type="match status" value="1"/>
</dbReference>
<accession>W7TTX7</accession>
<dbReference type="GO" id="GO:0005975">
    <property type="term" value="P:carbohydrate metabolic process"/>
    <property type="evidence" value="ECO:0007669"/>
    <property type="project" value="TreeGrafter"/>
</dbReference>
<keyword evidence="3" id="KW-1185">Reference proteome</keyword>
<dbReference type="InterPro" id="IPR039329">
    <property type="entry name" value="SIAE"/>
</dbReference>
<gene>
    <name evidence="2" type="ORF">Naga_100929g1</name>
</gene>
<dbReference type="AlphaFoldDB" id="W7TTX7"/>
<organism evidence="2 3">
    <name type="scientific">Nannochloropsis gaditana</name>
    <dbReference type="NCBI Taxonomy" id="72520"/>
    <lineage>
        <taxon>Eukaryota</taxon>
        <taxon>Sar</taxon>
        <taxon>Stramenopiles</taxon>
        <taxon>Ochrophyta</taxon>
        <taxon>Eustigmatophyceae</taxon>
        <taxon>Eustigmatales</taxon>
        <taxon>Monodopsidaceae</taxon>
        <taxon>Nannochloropsis</taxon>
    </lineage>
</organism>
<protein>
    <submittedName>
        <fullName evidence="2">Uncharacterized protein</fullName>
    </submittedName>
</protein>
<proteinExistence type="predicted"/>
<dbReference type="Proteomes" id="UP000019335">
    <property type="component" value="Chromosome 7"/>
</dbReference>
<dbReference type="OrthoDB" id="195362at2759"/>
<reference evidence="2 3" key="1">
    <citation type="journal article" date="2014" name="Mol. Plant">
        <title>Chromosome Scale Genome Assembly and Transcriptome Profiling of Nannochloropsis gaditana in Nitrogen Depletion.</title>
        <authorList>
            <person name="Corteggiani Carpinelli E."/>
            <person name="Telatin A."/>
            <person name="Vitulo N."/>
            <person name="Forcato C."/>
            <person name="D'Angelo M."/>
            <person name="Schiavon R."/>
            <person name="Vezzi A."/>
            <person name="Giacometti G.M."/>
            <person name="Morosinotto T."/>
            <person name="Valle G."/>
        </authorList>
    </citation>
    <scope>NUCLEOTIDE SEQUENCE [LARGE SCALE GENOMIC DNA]</scope>
    <source>
        <strain evidence="2 3">B-31</strain>
    </source>
</reference>
<comment type="caution">
    <text evidence="2">The sequence shown here is derived from an EMBL/GenBank/DDBJ whole genome shotgun (WGS) entry which is preliminary data.</text>
</comment>
<evidence type="ECO:0000256" key="1">
    <source>
        <dbReference type="SAM" id="MobiDB-lite"/>
    </source>
</evidence>
<dbReference type="PANTHER" id="PTHR22901:SF0">
    <property type="entry name" value="SIALATE O-ACETYLESTERASE"/>
    <property type="match status" value="1"/>
</dbReference>
<evidence type="ECO:0000313" key="3">
    <source>
        <dbReference type="Proteomes" id="UP000019335"/>
    </source>
</evidence>
<sequence>MAFGFLQLHGYEDPYMDITAQGVEVGSIRLAQYSGLTAPHTFMAAAYDLNDDASPFGAVHFRNKQEAGARLARAALANGYGKGGSMLGPVARDIVVVVGKGDGGRRRARPVSMASGHTNLEAGKRGSGSLAAGNVGADGKGASLGVEGEDDLGRAKAQTEAPIAPANATVPFSILISYIGVGSQGLVDSGINLFELATEVDATDTAGGQVVPSSHLSVLGKNNEQLLVEFELPVDSPFVEEGVLRILRYAYRNRPCPPTEVENPHVGTWCGLYSFPEGVPALPFVQDV</sequence>
<evidence type="ECO:0000313" key="2">
    <source>
        <dbReference type="EMBL" id="EWM26948.1"/>
    </source>
</evidence>
<feature type="region of interest" description="Disordered" evidence="1">
    <location>
        <begin position="105"/>
        <end position="134"/>
    </location>
</feature>
<dbReference type="GO" id="GO:0001681">
    <property type="term" value="F:sialate O-acetylesterase activity"/>
    <property type="evidence" value="ECO:0007669"/>
    <property type="project" value="InterPro"/>
</dbReference>
<name>W7TTX7_9STRA</name>